<feature type="region of interest" description="Disordered" evidence="1">
    <location>
        <begin position="1"/>
        <end position="98"/>
    </location>
</feature>
<name>A0A1V8YFR6_9ENTE</name>
<dbReference type="AlphaFoldDB" id="A0A1V8YFR6"/>
<accession>A0A1V8YFR6</accession>
<evidence type="ECO:0000313" key="2">
    <source>
        <dbReference type="EMBL" id="OQO71422.1"/>
    </source>
</evidence>
<sequence>MTNYNEEEKGKRLRGSMAPKTEEDVALAGTNSGETQNKQESLSGTNSGEEKEVALSGSNSVEEEETEGTNGFEKEVEKITEEVKEKFEHLTSKHHSKK</sequence>
<proteinExistence type="predicted"/>
<evidence type="ECO:0000313" key="3">
    <source>
        <dbReference type="Proteomes" id="UP000192477"/>
    </source>
</evidence>
<reference evidence="2 3" key="1">
    <citation type="journal article" date="2017" name="BMC Microbiol.">
        <title>Comparative genomics of Enterococcus spp. isolated from bovine feces.</title>
        <authorList>
            <person name="Beukers A.G."/>
            <person name="Zaheer R."/>
            <person name="Goji N."/>
            <person name="Amoako K.K."/>
            <person name="Chaves A.V."/>
            <person name="Ward M.P."/>
            <person name="McAllister T.A."/>
        </authorList>
    </citation>
    <scope>NUCLEOTIDE SEQUENCE [LARGE SCALE GENOMIC DNA]</scope>
    <source>
        <strain evidence="2 3">F1129D 143</strain>
    </source>
</reference>
<evidence type="ECO:0000256" key="1">
    <source>
        <dbReference type="SAM" id="MobiDB-lite"/>
    </source>
</evidence>
<feature type="compositionally biased region" description="Basic and acidic residues" evidence="1">
    <location>
        <begin position="72"/>
        <end position="91"/>
    </location>
</feature>
<dbReference type="STRING" id="112904.BH747_00900"/>
<feature type="compositionally biased region" description="Basic and acidic residues" evidence="1">
    <location>
        <begin position="1"/>
        <end position="10"/>
    </location>
</feature>
<dbReference type="Proteomes" id="UP000192477">
    <property type="component" value="Unassembled WGS sequence"/>
</dbReference>
<comment type="caution">
    <text evidence="2">The sequence shown here is derived from an EMBL/GenBank/DDBJ whole genome shotgun (WGS) entry which is preliminary data.</text>
</comment>
<feature type="compositionally biased region" description="Polar residues" evidence="1">
    <location>
        <begin position="29"/>
        <end position="47"/>
    </location>
</feature>
<organism evidence="2 3">
    <name type="scientific">Enterococcus villorum</name>
    <dbReference type="NCBI Taxonomy" id="112904"/>
    <lineage>
        <taxon>Bacteria</taxon>
        <taxon>Bacillati</taxon>
        <taxon>Bacillota</taxon>
        <taxon>Bacilli</taxon>
        <taxon>Lactobacillales</taxon>
        <taxon>Enterococcaceae</taxon>
        <taxon>Enterococcus</taxon>
    </lineage>
</organism>
<gene>
    <name evidence="2" type="ORF">BH747_00900</name>
</gene>
<protein>
    <submittedName>
        <fullName evidence="2">rRNA processing protein</fullName>
    </submittedName>
</protein>
<dbReference type="OrthoDB" id="2186466at2"/>
<dbReference type="EMBL" id="MJEA01000001">
    <property type="protein sequence ID" value="OQO71422.1"/>
    <property type="molecule type" value="Genomic_DNA"/>
</dbReference>
<dbReference type="RefSeq" id="WP_081181508.1">
    <property type="nucleotide sequence ID" value="NZ_MJEA01000001.1"/>
</dbReference>